<name>A0AAE0WJR7_9PEZI</name>
<dbReference type="EMBL" id="JAUTXT010000028">
    <property type="protein sequence ID" value="KAK3672998.1"/>
    <property type="molecule type" value="Genomic_DNA"/>
</dbReference>
<proteinExistence type="predicted"/>
<keyword evidence="2" id="KW-1185">Reference proteome</keyword>
<protein>
    <submittedName>
        <fullName evidence="1">Uncharacterized protein</fullName>
    </submittedName>
</protein>
<gene>
    <name evidence="1" type="ORF">LTR78_007109</name>
</gene>
<dbReference type="Proteomes" id="UP001274830">
    <property type="component" value="Unassembled WGS sequence"/>
</dbReference>
<organism evidence="1 2">
    <name type="scientific">Recurvomyces mirabilis</name>
    <dbReference type="NCBI Taxonomy" id="574656"/>
    <lineage>
        <taxon>Eukaryota</taxon>
        <taxon>Fungi</taxon>
        <taxon>Dikarya</taxon>
        <taxon>Ascomycota</taxon>
        <taxon>Pezizomycotina</taxon>
        <taxon>Dothideomycetes</taxon>
        <taxon>Dothideomycetidae</taxon>
        <taxon>Mycosphaerellales</taxon>
        <taxon>Teratosphaeriaceae</taxon>
        <taxon>Recurvomyces</taxon>
    </lineage>
</organism>
<evidence type="ECO:0000313" key="1">
    <source>
        <dbReference type="EMBL" id="KAK3672998.1"/>
    </source>
</evidence>
<accession>A0AAE0WJR7</accession>
<dbReference type="AlphaFoldDB" id="A0AAE0WJR7"/>
<evidence type="ECO:0000313" key="2">
    <source>
        <dbReference type="Proteomes" id="UP001274830"/>
    </source>
</evidence>
<comment type="caution">
    <text evidence="1">The sequence shown here is derived from an EMBL/GenBank/DDBJ whole genome shotgun (WGS) entry which is preliminary data.</text>
</comment>
<sequence length="162" mass="18987">MDGPDALMIESRKMNLHAFIERNGRFAKWDKADPDDRRAMWLSRLKEFPCESPPNSCEAGSTLFPSRISGQSEEQIQYQMWATTMFDIMCEAVWMYRIQPNMDFLKTNQTVSGQREHQQNKRIFTTWKTLAQYPRIRDLKMPKQVDDWATREGGTSALAKRS</sequence>
<reference evidence="1" key="1">
    <citation type="submission" date="2023-07" db="EMBL/GenBank/DDBJ databases">
        <title>Black Yeasts Isolated from many extreme environments.</title>
        <authorList>
            <person name="Coleine C."/>
            <person name="Stajich J.E."/>
            <person name="Selbmann L."/>
        </authorList>
    </citation>
    <scope>NUCLEOTIDE SEQUENCE</scope>
    <source>
        <strain evidence="1">CCFEE 5485</strain>
    </source>
</reference>